<evidence type="ECO:0000313" key="1">
    <source>
        <dbReference type="EMBL" id="MCU9612510.1"/>
    </source>
</evidence>
<dbReference type="Gene3D" id="1.10.3750.10">
    <property type="entry name" value="YhaI-like"/>
    <property type="match status" value="1"/>
</dbReference>
<name>A0AAE3IUY4_9BACI</name>
<dbReference type="EMBL" id="JAOUSF010000001">
    <property type="protein sequence ID" value="MCU9612510.1"/>
    <property type="molecule type" value="Genomic_DNA"/>
</dbReference>
<evidence type="ECO:0000313" key="2">
    <source>
        <dbReference type="Proteomes" id="UP001209318"/>
    </source>
</evidence>
<dbReference type="Pfam" id="PF08963">
    <property type="entry name" value="DUF1878"/>
    <property type="match status" value="1"/>
</dbReference>
<accession>A0AAE3IUY4</accession>
<dbReference type="InterPro" id="IPR035945">
    <property type="entry name" value="YhaI-like_sf"/>
</dbReference>
<dbReference type="InterPro" id="IPR015058">
    <property type="entry name" value="DUF1878"/>
</dbReference>
<organism evidence="1 2">
    <name type="scientific">Perspicuibacillus lycopersici</name>
    <dbReference type="NCBI Taxonomy" id="1325689"/>
    <lineage>
        <taxon>Bacteria</taxon>
        <taxon>Bacillati</taxon>
        <taxon>Bacillota</taxon>
        <taxon>Bacilli</taxon>
        <taxon>Bacillales</taxon>
        <taxon>Bacillaceae</taxon>
        <taxon>Perspicuibacillus</taxon>
    </lineage>
</organism>
<dbReference type="SUPFAM" id="SSF109915">
    <property type="entry name" value="Hypothetical protein YhaI"/>
    <property type="match status" value="1"/>
</dbReference>
<dbReference type="Proteomes" id="UP001209318">
    <property type="component" value="Unassembled WGS sequence"/>
</dbReference>
<reference evidence="1" key="1">
    <citation type="submission" date="2022-10" db="EMBL/GenBank/DDBJ databases">
        <title>Description of Fervidibacillus gen. nov. in the family Fervidibacillaceae fam. nov. with two species, Fervidibacillus albus sp. nov., and Fervidibacillus halotolerans sp. nov., isolated from tidal flat sediments.</title>
        <authorList>
            <person name="Kwon K.K."/>
            <person name="Yang S.-H."/>
        </authorList>
    </citation>
    <scope>NUCLEOTIDE SEQUENCE</scope>
    <source>
        <strain evidence="1">JCM 19140</strain>
    </source>
</reference>
<dbReference type="RefSeq" id="WP_263071696.1">
    <property type="nucleotide sequence ID" value="NZ_JAOUSF010000001.1"/>
</dbReference>
<gene>
    <name evidence="1" type="ORF">OEV98_02890</name>
</gene>
<proteinExistence type="predicted"/>
<comment type="caution">
    <text evidence="1">The sequence shown here is derived from an EMBL/GenBank/DDBJ whole genome shotgun (WGS) entry which is preliminary data.</text>
</comment>
<dbReference type="AlphaFoldDB" id="A0AAE3IUY4"/>
<protein>
    <submittedName>
        <fullName evidence="1">YhaI family protein</fullName>
    </submittedName>
</protein>
<sequence>MIDELLKRIERLEYHQQLMFQLIDRTNVSFTKLIVEKNLGQEEVMEFHKLCDDMSKKLEEQKAEGFLYFHPLLTEFSSKLNHKLEVNETINACLKENLHQTLMAELKKYL</sequence>
<keyword evidence="2" id="KW-1185">Reference proteome</keyword>